<protein>
    <submittedName>
        <fullName evidence="2">Taste receptor type 1 member 1</fullName>
    </submittedName>
</protein>
<dbReference type="AlphaFoldDB" id="A0A5K3ETI8"/>
<organism evidence="2">
    <name type="scientific">Mesocestoides corti</name>
    <name type="common">Flatworm</name>
    <dbReference type="NCBI Taxonomy" id="53468"/>
    <lineage>
        <taxon>Eukaryota</taxon>
        <taxon>Metazoa</taxon>
        <taxon>Spiralia</taxon>
        <taxon>Lophotrochozoa</taxon>
        <taxon>Platyhelminthes</taxon>
        <taxon>Cestoda</taxon>
        <taxon>Eucestoda</taxon>
        <taxon>Cyclophyllidea</taxon>
        <taxon>Mesocestoididae</taxon>
        <taxon>Mesocestoides</taxon>
    </lineage>
</organism>
<proteinExistence type="predicted"/>
<name>A0A5K3ETI8_MESCO</name>
<evidence type="ECO:0000256" key="1">
    <source>
        <dbReference type="SAM" id="MobiDB-lite"/>
    </source>
</evidence>
<sequence>CCESCLFTLLNPVAPPLTQGSPSLCTSPAARILNSPLIRTDIYLGASPHPGPEVPHIRGVSTHTQTPHMTQRHQRG</sequence>
<evidence type="ECO:0000313" key="2">
    <source>
        <dbReference type="WBParaSite" id="MCU_002987-RA"/>
    </source>
</evidence>
<reference evidence="2" key="1">
    <citation type="submission" date="2019-11" db="UniProtKB">
        <authorList>
            <consortium name="WormBaseParasite"/>
        </authorList>
    </citation>
    <scope>IDENTIFICATION</scope>
</reference>
<feature type="region of interest" description="Disordered" evidence="1">
    <location>
        <begin position="45"/>
        <end position="76"/>
    </location>
</feature>
<accession>A0A5K3ETI8</accession>
<dbReference type="WBParaSite" id="MCU_002987-RA">
    <property type="protein sequence ID" value="MCU_002987-RA"/>
    <property type="gene ID" value="MCU_002987"/>
</dbReference>